<dbReference type="GO" id="GO:0006289">
    <property type="term" value="P:nucleotide-excision repair"/>
    <property type="evidence" value="ECO:0007669"/>
    <property type="project" value="InterPro"/>
</dbReference>
<keyword evidence="7" id="KW-0511">Multifunctional enzyme</keyword>
<keyword evidence="3" id="KW-0227">DNA damage</keyword>
<evidence type="ECO:0000256" key="9">
    <source>
        <dbReference type="ARBA" id="ARBA00044632"/>
    </source>
</evidence>
<dbReference type="InterPro" id="IPR011257">
    <property type="entry name" value="DNA_glycosylase"/>
</dbReference>
<dbReference type="CDD" id="cd00056">
    <property type="entry name" value="ENDO3c"/>
    <property type="match status" value="1"/>
</dbReference>
<dbReference type="PANTHER" id="PTHR10242:SF2">
    <property type="entry name" value="N-GLYCOSYLASE_DNA LYASE"/>
    <property type="match status" value="1"/>
</dbReference>
<evidence type="ECO:0000256" key="8">
    <source>
        <dbReference type="ARBA" id="ARBA00023295"/>
    </source>
</evidence>
<evidence type="ECO:0000256" key="4">
    <source>
        <dbReference type="ARBA" id="ARBA00022801"/>
    </source>
</evidence>
<dbReference type="AlphaFoldDB" id="A0AAE3DWX1"/>
<accession>A0AAE3DWX1</accession>
<dbReference type="Gene3D" id="1.10.1670.10">
    <property type="entry name" value="Helix-hairpin-Helix base-excision DNA repair enzymes (C-terminal)"/>
    <property type="match status" value="1"/>
</dbReference>
<evidence type="ECO:0000256" key="3">
    <source>
        <dbReference type="ARBA" id="ARBA00022763"/>
    </source>
</evidence>
<dbReference type="Gene3D" id="3.30.310.260">
    <property type="match status" value="1"/>
</dbReference>
<feature type="domain" description="HhH-GPD" evidence="10">
    <location>
        <begin position="121"/>
        <end position="283"/>
    </location>
</feature>
<evidence type="ECO:0000256" key="1">
    <source>
        <dbReference type="ARBA" id="ARBA00010679"/>
    </source>
</evidence>
<keyword evidence="12" id="KW-1185">Reference proteome</keyword>
<comment type="caution">
    <text evidence="11">The sequence shown here is derived from an EMBL/GenBank/DDBJ whole genome shotgun (WGS) entry which is preliminary data.</text>
</comment>
<dbReference type="SUPFAM" id="SSF48150">
    <property type="entry name" value="DNA-glycosylase"/>
    <property type="match status" value="1"/>
</dbReference>
<evidence type="ECO:0000313" key="12">
    <source>
        <dbReference type="Proteomes" id="UP001198242"/>
    </source>
</evidence>
<dbReference type="Proteomes" id="UP001198242">
    <property type="component" value="Unassembled WGS sequence"/>
</dbReference>
<dbReference type="SMART" id="SM00478">
    <property type="entry name" value="ENDO3c"/>
    <property type="match status" value="1"/>
</dbReference>
<keyword evidence="4" id="KW-0378">Hydrolase</keyword>
<dbReference type="Pfam" id="PF07934">
    <property type="entry name" value="OGG_N"/>
    <property type="match status" value="1"/>
</dbReference>
<dbReference type="GO" id="GO:0008534">
    <property type="term" value="F:oxidized purine nucleobase lesion DNA N-glycosylase activity"/>
    <property type="evidence" value="ECO:0007669"/>
    <property type="project" value="InterPro"/>
</dbReference>
<comment type="similarity">
    <text evidence="1">Belongs to the type-1 OGG1 family.</text>
</comment>
<dbReference type="GO" id="GO:0140078">
    <property type="term" value="F:class I DNA-(apurinic or apyrimidinic site) endonuclease activity"/>
    <property type="evidence" value="ECO:0007669"/>
    <property type="project" value="UniProtKB-EC"/>
</dbReference>
<dbReference type="Pfam" id="PF00730">
    <property type="entry name" value="HhH-GPD"/>
    <property type="match status" value="1"/>
</dbReference>
<evidence type="ECO:0000313" key="11">
    <source>
        <dbReference type="EMBL" id="MCC2209654.1"/>
    </source>
</evidence>
<dbReference type="InterPro" id="IPR023170">
    <property type="entry name" value="HhH_base_excis_C"/>
</dbReference>
<dbReference type="Gene3D" id="1.10.340.30">
    <property type="entry name" value="Hypothetical protein, domain 2"/>
    <property type="match status" value="1"/>
</dbReference>
<name>A0AAE3DWX1_9FIRM</name>
<reference evidence="11 12" key="1">
    <citation type="submission" date="2021-10" db="EMBL/GenBank/DDBJ databases">
        <title>Anaerobic single-cell dispensing facilitates the cultivation of human gut bacteria.</title>
        <authorList>
            <person name="Afrizal A."/>
        </authorList>
    </citation>
    <scope>NUCLEOTIDE SEQUENCE [LARGE SCALE GENOMIC DNA]</scope>
    <source>
        <strain evidence="11 12">CLA-AA-H232</strain>
    </source>
</reference>
<dbReference type="SUPFAM" id="SSF55945">
    <property type="entry name" value="TATA-box binding protein-like"/>
    <property type="match status" value="1"/>
</dbReference>
<gene>
    <name evidence="11" type="ORF">LKE05_02455</name>
</gene>
<dbReference type="PANTHER" id="PTHR10242">
    <property type="entry name" value="8-OXOGUANINE DNA GLYCOSYLASE"/>
    <property type="match status" value="1"/>
</dbReference>
<dbReference type="EC" id="4.2.99.18" evidence="2"/>
<dbReference type="EMBL" id="JAJEQM010000002">
    <property type="protein sequence ID" value="MCC2209654.1"/>
    <property type="molecule type" value="Genomic_DNA"/>
</dbReference>
<dbReference type="InterPro" id="IPR012904">
    <property type="entry name" value="OGG_N"/>
</dbReference>
<evidence type="ECO:0000256" key="6">
    <source>
        <dbReference type="ARBA" id="ARBA00023239"/>
    </source>
</evidence>
<evidence type="ECO:0000256" key="2">
    <source>
        <dbReference type="ARBA" id="ARBA00012720"/>
    </source>
</evidence>
<comment type="catalytic activity">
    <reaction evidence="9">
        <text>2'-deoxyribonucleotide-(2'-deoxyribose 5'-phosphate)-2'-deoxyribonucleotide-DNA = a 3'-end 2'-deoxyribonucleotide-(2,3-dehydro-2,3-deoxyribose 5'-phosphate)-DNA + a 5'-end 5'-phospho-2'-deoxyribonucleoside-DNA + H(+)</text>
        <dbReference type="Rhea" id="RHEA:66592"/>
        <dbReference type="Rhea" id="RHEA-COMP:13180"/>
        <dbReference type="Rhea" id="RHEA-COMP:16897"/>
        <dbReference type="Rhea" id="RHEA-COMP:17067"/>
        <dbReference type="ChEBI" id="CHEBI:15378"/>
        <dbReference type="ChEBI" id="CHEBI:136412"/>
        <dbReference type="ChEBI" id="CHEBI:157695"/>
        <dbReference type="ChEBI" id="CHEBI:167181"/>
        <dbReference type="EC" id="4.2.99.18"/>
    </reaction>
</comment>
<keyword evidence="8" id="KW-0326">Glycosidase</keyword>
<sequence>MDINKKDNNLIVTGLKDFNLHHIFDCGQCFRFNAVSENSYFGIAKNKALLISQNDDEVIFYDTTEDDFKNIWYDYFDLNRDYSEIKSRLSNDPIMKEAVSYGDGIRILNQDLWEAVISFIISASNNIPRIKGIIERLCENFGKQISYMGKTYYTFPDTDTIYSLSKEDLSVIRSGFRDKYIMDAADKFKSGTLTEEYIKSLSTPDAKKALMTINGVGNKVSDCILLFGLGRVDSFPVDVWIKRIMEYCYFDGEQSIPAISAFAEKHFGDIGGFAQQYLFFYARENKIGTE</sequence>
<dbReference type="GO" id="GO:0003684">
    <property type="term" value="F:damaged DNA binding"/>
    <property type="evidence" value="ECO:0007669"/>
    <property type="project" value="InterPro"/>
</dbReference>
<dbReference type="GO" id="GO:0006284">
    <property type="term" value="P:base-excision repair"/>
    <property type="evidence" value="ECO:0007669"/>
    <property type="project" value="InterPro"/>
</dbReference>
<dbReference type="RefSeq" id="WP_147515047.1">
    <property type="nucleotide sequence ID" value="NZ_JAJEQM010000002.1"/>
</dbReference>
<keyword evidence="5" id="KW-0234">DNA repair</keyword>
<keyword evidence="6" id="KW-0456">Lyase</keyword>
<protein>
    <recommendedName>
        <fullName evidence="2">DNA-(apurinic or apyrimidinic site) lyase</fullName>
        <ecNumber evidence="2">4.2.99.18</ecNumber>
    </recommendedName>
</protein>
<evidence type="ECO:0000256" key="7">
    <source>
        <dbReference type="ARBA" id="ARBA00023268"/>
    </source>
</evidence>
<dbReference type="InterPro" id="IPR003265">
    <property type="entry name" value="HhH-GPD_domain"/>
</dbReference>
<evidence type="ECO:0000259" key="10">
    <source>
        <dbReference type="SMART" id="SM00478"/>
    </source>
</evidence>
<proteinExistence type="inferred from homology"/>
<dbReference type="InterPro" id="IPR052054">
    <property type="entry name" value="Oxidative_DNA_repair_enzyme"/>
</dbReference>
<evidence type="ECO:0000256" key="5">
    <source>
        <dbReference type="ARBA" id="ARBA00023204"/>
    </source>
</evidence>
<organism evidence="11 12">
    <name type="scientific">Hominilimicola fabiformis</name>
    <dbReference type="NCBI Taxonomy" id="2885356"/>
    <lineage>
        <taxon>Bacteria</taxon>
        <taxon>Bacillati</taxon>
        <taxon>Bacillota</taxon>
        <taxon>Clostridia</taxon>
        <taxon>Eubacteriales</taxon>
        <taxon>Oscillospiraceae</taxon>
        <taxon>Hominilimicola</taxon>
    </lineage>
</organism>